<dbReference type="InterPro" id="IPR005467">
    <property type="entry name" value="His_kinase_dom"/>
</dbReference>
<dbReference type="Pfam" id="PF01590">
    <property type="entry name" value="GAF"/>
    <property type="match status" value="1"/>
</dbReference>
<evidence type="ECO:0000256" key="2">
    <source>
        <dbReference type="ARBA" id="ARBA00012438"/>
    </source>
</evidence>
<dbReference type="GO" id="GO:0000155">
    <property type="term" value="F:phosphorelay sensor kinase activity"/>
    <property type="evidence" value="ECO:0007669"/>
    <property type="project" value="InterPro"/>
</dbReference>
<protein>
    <recommendedName>
        <fullName evidence="2">histidine kinase</fullName>
        <ecNumber evidence="2">2.7.13.3</ecNumber>
    </recommendedName>
</protein>
<dbReference type="InterPro" id="IPR041664">
    <property type="entry name" value="AAA_16"/>
</dbReference>
<dbReference type="InterPro" id="IPR004358">
    <property type="entry name" value="Sig_transdc_His_kin-like_C"/>
</dbReference>
<dbReference type="InterPro" id="IPR000719">
    <property type="entry name" value="Prot_kinase_dom"/>
</dbReference>
<proteinExistence type="predicted"/>
<dbReference type="GO" id="GO:0005524">
    <property type="term" value="F:ATP binding"/>
    <property type="evidence" value="ECO:0007669"/>
    <property type="project" value="InterPro"/>
</dbReference>
<dbReference type="Gene3D" id="3.30.565.10">
    <property type="entry name" value="Histidine kinase-like ATPase, C-terminal domain"/>
    <property type="match status" value="1"/>
</dbReference>
<dbReference type="SUPFAM" id="SSF55874">
    <property type="entry name" value="ATPase domain of HSP90 chaperone/DNA topoisomerase II/histidine kinase"/>
    <property type="match status" value="1"/>
</dbReference>
<dbReference type="Gene3D" id="1.10.287.130">
    <property type="match status" value="1"/>
</dbReference>
<dbReference type="InterPro" id="IPR011009">
    <property type="entry name" value="Kinase-like_dom_sf"/>
</dbReference>
<dbReference type="InterPro" id="IPR003594">
    <property type="entry name" value="HATPase_dom"/>
</dbReference>
<dbReference type="SUPFAM" id="SSF52540">
    <property type="entry name" value="P-loop containing nucleoside triphosphate hydrolases"/>
    <property type="match status" value="1"/>
</dbReference>
<dbReference type="EC" id="2.7.13.3" evidence="2"/>
<dbReference type="Pfam" id="PF02518">
    <property type="entry name" value="HATPase_c"/>
    <property type="match status" value="1"/>
</dbReference>
<dbReference type="PROSITE" id="PS50109">
    <property type="entry name" value="HIS_KIN"/>
    <property type="match status" value="1"/>
</dbReference>
<dbReference type="SMART" id="SM00388">
    <property type="entry name" value="HisKA"/>
    <property type="match status" value="1"/>
</dbReference>
<dbReference type="PROSITE" id="PS00109">
    <property type="entry name" value="PROTEIN_KINASE_TYR"/>
    <property type="match status" value="1"/>
</dbReference>
<dbReference type="Pfam" id="PF13191">
    <property type="entry name" value="AAA_16"/>
    <property type="match status" value="1"/>
</dbReference>
<dbReference type="InterPro" id="IPR053159">
    <property type="entry name" value="Hybrid_Histidine_Kinase"/>
</dbReference>
<comment type="caution">
    <text evidence="6">The sequence shown here is derived from an EMBL/GenBank/DDBJ whole genome shotgun (WGS) entry which is preliminary data.</text>
</comment>
<dbReference type="PANTHER" id="PTHR43642">
    <property type="entry name" value="HYBRID SIGNAL TRANSDUCTION HISTIDINE KINASE G"/>
    <property type="match status" value="1"/>
</dbReference>
<name>A0A7X1NJK7_9BURK</name>
<evidence type="ECO:0000256" key="3">
    <source>
        <dbReference type="ARBA" id="ARBA00022553"/>
    </source>
</evidence>
<dbReference type="Gene3D" id="3.40.50.300">
    <property type="entry name" value="P-loop containing nucleotide triphosphate hydrolases"/>
    <property type="match status" value="1"/>
</dbReference>
<dbReference type="InterPro" id="IPR008266">
    <property type="entry name" value="Tyr_kinase_AS"/>
</dbReference>
<dbReference type="Gene3D" id="1.10.510.10">
    <property type="entry name" value="Transferase(Phosphotransferase) domain 1"/>
    <property type="match status" value="1"/>
</dbReference>
<dbReference type="InterPro" id="IPR003661">
    <property type="entry name" value="HisK_dim/P_dom"/>
</dbReference>
<dbReference type="PROSITE" id="PS50011">
    <property type="entry name" value="PROTEIN_KINASE_DOM"/>
    <property type="match status" value="1"/>
</dbReference>
<dbReference type="SMART" id="SM00065">
    <property type="entry name" value="GAF"/>
    <property type="match status" value="1"/>
</dbReference>
<dbReference type="InterPro" id="IPR036890">
    <property type="entry name" value="HATPase_C_sf"/>
</dbReference>
<dbReference type="InterPro" id="IPR027417">
    <property type="entry name" value="P-loop_NTPase"/>
</dbReference>
<evidence type="ECO:0000256" key="1">
    <source>
        <dbReference type="ARBA" id="ARBA00000085"/>
    </source>
</evidence>
<dbReference type="InterPro" id="IPR036097">
    <property type="entry name" value="HisK_dim/P_sf"/>
</dbReference>
<evidence type="ECO:0000259" key="4">
    <source>
        <dbReference type="PROSITE" id="PS50011"/>
    </source>
</evidence>
<sequence>MTTPNAHAAVSVSIQREHGAPELRFDHVWLARTERVKIDCADGVTFHRVFDPATRTWWFARSAYLAATGGCDQLQREIELADRLQPSWAAVPVATVLIAEQMFLVFPGSGTSTVLSTLVNGTMPIAAFLGLAVGATRAVAEAHANGVLHGDIRPQNFLVDGEEALRLTGFGHASVFDAKSSVLRQPAATAQPYLSPEMARRDPSRVSAKADLYSLGITLYELLTASRPFEAESPAAWQHAHVAIEPAPVQTRRPDVPAILADIILKLMAKDVKDRYTSAASVLSDLLRCRREWSTHAAIAPFPLDVKGFAPALNISGQLFGRKREMETLGAALARVSARGKSELVLLAGGAGTGKSALVEWLAREASQQGLRFAGGKSDQLQLDIPFASISQAIRSMTMTLLGEDEPSVARVRERWISQLEGQGKAIAELVPEVEHIIGATIPLSNVPAGQAQARAERAILRTLSAFAQDGQPLVVFIDDLQWADASTIGLLKAFATRPPDNVLLLGAYRDQSAQLVEQLDSFLDASHSGTVPVTHIQVGPLAVGELGELIGSALSESSSHISTLARAIYARTGGNPFFSYQLLRTLVDDGILSYDIESSRWHWSETEVTSWRYSDNVIDLMLRRFARLPAAGSELLQQLACIGIRCEEGLLARIAQAVVPAIRQQLSPFVEAGLLIREHDGYAFQHDRVLESAYSIIDPEVRPRTHARIASVMIEYWPEQLAEHAFEICNQIERASGHALTEDERVAFVRVQIVAGKRARSAAALAQAASYINAAFDLMEPSWWSSHYALAYAATLSRCECLLAQADLANASSEIDDLLRRHLPAIDKAAVHRLKAILQTVRSDYEGAITAALSGLALLDVNLQRGPTRAQLRASYDTVRAALQGRSIASLGTLPATDDHRIQTVMGLLSTLISSLFVTDGISFLHVAKMVELTLDHGVTAESPYGLSWFGVFIASLYGEYEDGLAYGLAALTIVNRHGYESERIATLVALDQVSAWTRPLSYALGHAQKARKLGRASGDIGMACYACNHIASDLLVMGEHLQLVEEEIERGLELTRLVQYQDIELILYSQRHFTLRLRSGDALPPHGEHGDKHAAIASSVTTRIAQSNSQPTLFWIWLYDGMAALFLQDFEHALASLQHAAELTWSAPAHINVADCHLFIALAMSHSESAATDLESVVTVLSAHRERFDRWAALNALTFRNKLLLIDAELARLRGDYFEALLSYEQSADAAAAAGFVHEQALAHEFAGMMCEATGLHSSGRQHLRTAHACYRRWGADHKAGLLAIRYPDLVAMQHNTRSITEKSGSGATINWELGINAAQAMSGEVVMDRLIETLMTNVIVHVGAQYGVLLLIRDEGPTIEASARVSQGKVAVTIGTVAPTEQALPLTVLNSVVRTQATLVLADAMVDAPSLLTHERHGGSLRSVLCQPLVRGGALIGIFYLENNLAPGVFDSSRVADLAVLAPQVAISLETARLYEELINENNRRVSAEMSLRAARAELAQTSHLTVMGSLAASIAHEVNQPLTAIGASVNACLRWLNRPTPDLTEVQAGLSHIKQTSERAEEIIRALRSLARQTPSLRAPLRPDDVIHDVLNMLRMEIDEQRVTVTTRLEAGTATVEADRVQLQQVVLNLITNALEAMAQTPPERRELILTSSHQQHEIVVGVQDNGSGIPDDMLVRVFDPFFTTKQAGMGMGLAICRSIIEAHGGSLEVHPHNPGGCELEFRLPVSDFSIVR</sequence>
<dbReference type="PANTHER" id="PTHR43642:SF1">
    <property type="entry name" value="HYBRID SIGNAL TRANSDUCTION HISTIDINE KINASE G"/>
    <property type="match status" value="1"/>
</dbReference>
<evidence type="ECO:0000259" key="5">
    <source>
        <dbReference type="PROSITE" id="PS50109"/>
    </source>
</evidence>
<evidence type="ECO:0000313" key="7">
    <source>
        <dbReference type="Proteomes" id="UP000484381"/>
    </source>
</evidence>
<dbReference type="CDD" id="cd00082">
    <property type="entry name" value="HisKA"/>
    <property type="match status" value="1"/>
</dbReference>
<feature type="domain" description="Histidine kinase" evidence="5">
    <location>
        <begin position="1517"/>
        <end position="1732"/>
    </location>
</feature>
<reference evidence="6 7" key="1">
    <citation type="submission" date="2019-10" db="EMBL/GenBank/DDBJ databases">
        <title>Paraburkholderia sp. isolated from nodules of Mimosa pudica from Brazilian Atlantic Forest soils.</title>
        <authorList>
            <person name="Paulitsch F."/>
            <person name="Hungria M."/>
            <person name="Dall'Agnol R."/>
        </authorList>
    </citation>
    <scope>NUCLEOTIDE SEQUENCE [LARGE SCALE GENOMIC DNA]</scope>
    <source>
        <strain evidence="6 7">CNPSo 3157</strain>
    </source>
</reference>
<dbReference type="SUPFAM" id="SSF56112">
    <property type="entry name" value="Protein kinase-like (PK-like)"/>
    <property type="match status" value="1"/>
</dbReference>
<dbReference type="SUPFAM" id="SSF47384">
    <property type="entry name" value="Homodimeric domain of signal transducing histidine kinase"/>
    <property type="match status" value="1"/>
</dbReference>
<organism evidence="6 7">
    <name type="scientific">Paraburkholderia franconis</name>
    <dbReference type="NCBI Taxonomy" id="2654983"/>
    <lineage>
        <taxon>Bacteria</taxon>
        <taxon>Pseudomonadati</taxon>
        <taxon>Pseudomonadota</taxon>
        <taxon>Betaproteobacteria</taxon>
        <taxon>Burkholderiales</taxon>
        <taxon>Burkholderiaceae</taxon>
        <taxon>Paraburkholderia</taxon>
    </lineage>
</organism>
<accession>A0A7X1NJK7</accession>
<dbReference type="SUPFAM" id="SSF55781">
    <property type="entry name" value="GAF domain-like"/>
    <property type="match status" value="1"/>
</dbReference>
<dbReference type="PRINTS" id="PR00344">
    <property type="entry name" value="BCTRLSENSOR"/>
</dbReference>
<keyword evidence="7" id="KW-1185">Reference proteome</keyword>
<dbReference type="RefSeq" id="WP_152767683.1">
    <property type="nucleotide sequence ID" value="NZ_WHNP01000092.1"/>
</dbReference>
<comment type="catalytic activity">
    <reaction evidence="1">
        <text>ATP + protein L-histidine = ADP + protein N-phospho-L-histidine.</text>
        <dbReference type="EC" id="2.7.13.3"/>
    </reaction>
</comment>
<dbReference type="Proteomes" id="UP000484381">
    <property type="component" value="Unassembled WGS sequence"/>
</dbReference>
<dbReference type="SMART" id="SM00387">
    <property type="entry name" value="HATPase_c"/>
    <property type="match status" value="1"/>
</dbReference>
<dbReference type="Pfam" id="PF00069">
    <property type="entry name" value="Pkinase"/>
    <property type="match status" value="1"/>
</dbReference>
<dbReference type="SMART" id="SM00220">
    <property type="entry name" value="S_TKc"/>
    <property type="match status" value="1"/>
</dbReference>
<dbReference type="InterPro" id="IPR029016">
    <property type="entry name" value="GAF-like_dom_sf"/>
</dbReference>
<feature type="domain" description="Protein kinase" evidence="4">
    <location>
        <begin position="14"/>
        <end position="287"/>
    </location>
</feature>
<evidence type="ECO:0000313" key="6">
    <source>
        <dbReference type="EMBL" id="MPW23140.1"/>
    </source>
</evidence>
<dbReference type="CDD" id="cd14014">
    <property type="entry name" value="STKc_PknB_like"/>
    <property type="match status" value="1"/>
</dbReference>
<gene>
    <name evidence="6" type="ORF">GCT13_41815</name>
</gene>
<dbReference type="Gene3D" id="3.30.450.40">
    <property type="match status" value="1"/>
</dbReference>
<keyword evidence="3" id="KW-0597">Phosphoprotein</keyword>
<dbReference type="InterPro" id="IPR003018">
    <property type="entry name" value="GAF"/>
</dbReference>
<dbReference type="Pfam" id="PF00512">
    <property type="entry name" value="HisKA"/>
    <property type="match status" value="1"/>
</dbReference>
<dbReference type="EMBL" id="WHNP01000092">
    <property type="protein sequence ID" value="MPW23140.1"/>
    <property type="molecule type" value="Genomic_DNA"/>
</dbReference>